<dbReference type="EMBL" id="UPXX01000031">
    <property type="protein sequence ID" value="VBB46483.1"/>
    <property type="molecule type" value="Genomic_DNA"/>
</dbReference>
<accession>A0A653AEH7</accession>
<reference evidence="1" key="1">
    <citation type="submission" date="2018-07" db="EMBL/GenBank/DDBJ databases">
        <authorList>
            <consortium name="Genoscope - CEA"/>
            <person name="William W."/>
        </authorList>
    </citation>
    <scope>NUCLEOTIDE SEQUENCE</scope>
    <source>
        <strain evidence="1">IK1</strain>
    </source>
</reference>
<protein>
    <submittedName>
        <fullName evidence="1">Uncharacterized protein</fullName>
    </submittedName>
</protein>
<organism evidence="1">
    <name type="scientific">Uncultured Desulfatiglans sp</name>
    <dbReference type="NCBI Taxonomy" id="1748965"/>
    <lineage>
        <taxon>Bacteria</taxon>
        <taxon>Pseudomonadati</taxon>
        <taxon>Thermodesulfobacteriota</taxon>
        <taxon>Desulfobacteria</taxon>
        <taxon>Desulfatiglandales</taxon>
        <taxon>Desulfatiglandaceae</taxon>
        <taxon>Desulfatiglans</taxon>
        <taxon>environmental samples</taxon>
    </lineage>
</organism>
<evidence type="ECO:0000313" key="1">
    <source>
        <dbReference type="EMBL" id="VBB46483.1"/>
    </source>
</evidence>
<gene>
    <name evidence="1" type="ORF">TRIP_B40310</name>
</gene>
<sequence>MVADARHPSYVSEWINLAARRTGGHLKRRNDREMAIRGGGNALDLAALKKLTVMYTAIICEYQDPIASNLKPRFPQDRSIRHISHLNPIGSQIEVFRGFD</sequence>
<proteinExistence type="predicted"/>
<name>A0A653AEH7_UNCDX</name>
<dbReference type="AlphaFoldDB" id="A0A653AEH7"/>